<keyword evidence="3" id="KW-1015">Disulfide bond</keyword>
<keyword evidence="8" id="KW-1185">Reference proteome</keyword>
<evidence type="ECO:0000259" key="6">
    <source>
        <dbReference type="PROSITE" id="PS51115"/>
    </source>
</evidence>
<name>A0ABX7MGJ6_9RHOO</name>
<evidence type="ECO:0000256" key="4">
    <source>
        <dbReference type="ARBA" id="ARBA00023180"/>
    </source>
</evidence>
<evidence type="ECO:0000313" key="7">
    <source>
        <dbReference type="EMBL" id="QSI79307.1"/>
    </source>
</evidence>
<protein>
    <submittedName>
        <fullName evidence="7">PEP-CTERM sorting domain-containing protein</fullName>
    </submittedName>
</protein>
<dbReference type="EMBL" id="CP071060">
    <property type="protein sequence ID" value="QSI79307.1"/>
    <property type="molecule type" value="Genomic_DNA"/>
</dbReference>
<gene>
    <name evidence="7" type="ORF">JY500_20020</name>
</gene>
<evidence type="ECO:0000256" key="3">
    <source>
        <dbReference type="ARBA" id="ARBA00023157"/>
    </source>
</evidence>
<accession>A0ABX7MGJ6</accession>
<feature type="chain" id="PRO_5047270460" evidence="5">
    <location>
        <begin position="25"/>
        <end position="227"/>
    </location>
</feature>
<keyword evidence="1 5" id="KW-0732">Signal</keyword>
<dbReference type="NCBIfam" id="TIGR02595">
    <property type="entry name" value="PEP_CTERM"/>
    <property type="match status" value="1"/>
</dbReference>
<evidence type="ECO:0000256" key="1">
    <source>
        <dbReference type="ARBA" id="ARBA00022729"/>
    </source>
</evidence>
<dbReference type="RefSeq" id="WP_206256552.1">
    <property type="nucleotide sequence ID" value="NZ_CP071060.1"/>
</dbReference>
<dbReference type="Pfam" id="PF00052">
    <property type="entry name" value="Laminin_B"/>
    <property type="match status" value="1"/>
</dbReference>
<feature type="signal peptide" evidence="5">
    <location>
        <begin position="1"/>
        <end position="24"/>
    </location>
</feature>
<proteinExistence type="predicted"/>
<dbReference type="PROSITE" id="PS51115">
    <property type="entry name" value="LAMININ_IVA"/>
    <property type="match status" value="1"/>
</dbReference>
<feature type="domain" description="Laminin IV type A" evidence="6">
    <location>
        <begin position="32"/>
        <end position="227"/>
    </location>
</feature>
<reference evidence="7 8" key="1">
    <citation type="submission" date="2021-02" db="EMBL/GenBank/DDBJ databases">
        <title>Niveibacterium changnyeongensis HC41.</title>
        <authorList>
            <person name="Kang M."/>
        </authorList>
    </citation>
    <scope>NUCLEOTIDE SEQUENCE [LARGE SCALE GENOMIC DNA]</scope>
    <source>
        <strain evidence="7 8">HC41</strain>
    </source>
</reference>
<dbReference type="InterPro" id="IPR013424">
    <property type="entry name" value="Ice-binding_C"/>
</dbReference>
<dbReference type="InterPro" id="IPR000034">
    <property type="entry name" value="Laminin_IV"/>
</dbReference>
<organism evidence="7 8">
    <name type="scientific">Niveibacterium microcysteis</name>
    <dbReference type="NCBI Taxonomy" id="2811415"/>
    <lineage>
        <taxon>Bacteria</taxon>
        <taxon>Pseudomonadati</taxon>
        <taxon>Pseudomonadota</taxon>
        <taxon>Betaproteobacteria</taxon>
        <taxon>Rhodocyclales</taxon>
        <taxon>Rhodocyclaceae</taxon>
        <taxon>Niveibacterium</taxon>
    </lineage>
</organism>
<evidence type="ECO:0000256" key="5">
    <source>
        <dbReference type="SAM" id="SignalP"/>
    </source>
</evidence>
<dbReference type="Proteomes" id="UP000663570">
    <property type="component" value="Chromosome"/>
</dbReference>
<sequence>MPLATAMRRAFVALVAAAPILSIAAPAAHFDSGAEGWSVVDFGCCSTDYVTPSTFFAANWHAAGGAPGGYIDFADPSSGSFYFAASSAFTGDLSAYLGGTLGFARKVTVPEGSVQWRDDPDVVIVSGGQSYVWRGPANPGADWSTERVTLRATGWTVGGLGGPAVSDTAFAAALGKVSALYLRGETINGIVETTALDKVQISAVPEPTAALMLLTGLWMLALRRRRG</sequence>
<keyword evidence="4" id="KW-0325">Glycoprotein</keyword>
<evidence type="ECO:0000256" key="2">
    <source>
        <dbReference type="ARBA" id="ARBA00022737"/>
    </source>
</evidence>
<keyword evidence="2" id="KW-0677">Repeat</keyword>
<evidence type="ECO:0000313" key="8">
    <source>
        <dbReference type="Proteomes" id="UP000663570"/>
    </source>
</evidence>